<accession>A0A8H3M9Y2</accession>
<sequence length="68" mass="7908">MTSLFHSDLSKEFSLILNDADDYNVVIQVGENNNTEEFRAHFNDMNMFSKPNITPIVFDIVLKYIYST</sequence>
<gene>
    <name evidence="1" type="ORF">RCL2_002689100</name>
</gene>
<name>A0A8H3M9Y2_9GLOM</name>
<proteinExistence type="predicted"/>
<dbReference type="Proteomes" id="UP000615446">
    <property type="component" value="Unassembled WGS sequence"/>
</dbReference>
<dbReference type="EMBL" id="BLAL01000285">
    <property type="protein sequence ID" value="GET00437.1"/>
    <property type="molecule type" value="Genomic_DNA"/>
</dbReference>
<reference evidence="1" key="1">
    <citation type="submission" date="2019-10" db="EMBL/GenBank/DDBJ databases">
        <title>Conservation and host-specific expression of non-tandemly repeated heterogenous ribosome RNA gene in arbuscular mycorrhizal fungi.</title>
        <authorList>
            <person name="Maeda T."/>
            <person name="Kobayashi Y."/>
            <person name="Nakagawa T."/>
            <person name="Ezawa T."/>
            <person name="Yamaguchi K."/>
            <person name="Bino T."/>
            <person name="Nishimoto Y."/>
            <person name="Shigenobu S."/>
            <person name="Kawaguchi M."/>
        </authorList>
    </citation>
    <scope>NUCLEOTIDE SEQUENCE</scope>
    <source>
        <strain evidence="1">HR1</strain>
    </source>
</reference>
<protein>
    <submittedName>
        <fullName evidence="1">BTB/POZ protein</fullName>
    </submittedName>
</protein>
<dbReference type="OrthoDB" id="8789982at2759"/>
<dbReference type="AlphaFoldDB" id="A0A8H3M9Y2"/>
<organism evidence="1 2">
    <name type="scientific">Rhizophagus clarus</name>
    <dbReference type="NCBI Taxonomy" id="94130"/>
    <lineage>
        <taxon>Eukaryota</taxon>
        <taxon>Fungi</taxon>
        <taxon>Fungi incertae sedis</taxon>
        <taxon>Mucoromycota</taxon>
        <taxon>Glomeromycotina</taxon>
        <taxon>Glomeromycetes</taxon>
        <taxon>Glomerales</taxon>
        <taxon>Glomeraceae</taxon>
        <taxon>Rhizophagus</taxon>
    </lineage>
</organism>
<evidence type="ECO:0000313" key="2">
    <source>
        <dbReference type="Proteomes" id="UP000615446"/>
    </source>
</evidence>
<comment type="caution">
    <text evidence="1">The sequence shown here is derived from an EMBL/GenBank/DDBJ whole genome shotgun (WGS) entry which is preliminary data.</text>
</comment>
<evidence type="ECO:0000313" key="1">
    <source>
        <dbReference type="EMBL" id="GET00437.1"/>
    </source>
</evidence>